<evidence type="ECO:0000256" key="8">
    <source>
        <dbReference type="ARBA" id="ARBA00023004"/>
    </source>
</evidence>
<dbReference type="AlphaFoldDB" id="A0A9W9KF53"/>
<feature type="binding site" evidence="9">
    <location>
        <position position="100"/>
    </location>
    <ligand>
        <name>Fe cation</name>
        <dbReference type="ChEBI" id="CHEBI:24875"/>
        <note>catalytic</note>
    </ligand>
</feature>
<keyword evidence="8 9" id="KW-0408">Iron</keyword>
<dbReference type="PANTHER" id="PTHR15497:SF3">
    <property type="entry name" value="3-HYDROXYANTHRANILATE 3,4-DIOXYGENASE 2"/>
    <property type="match status" value="1"/>
</dbReference>
<comment type="catalytic activity">
    <reaction evidence="9">
        <text>3-hydroxyanthranilate + O2 = (2Z,4Z)-2-amino-3-carboxymuconate 6-semialdehyde</text>
        <dbReference type="Rhea" id="RHEA:17953"/>
        <dbReference type="ChEBI" id="CHEBI:15379"/>
        <dbReference type="ChEBI" id="CHEBI:36559"/>
        <dbReference type="ChEBI" id="CHEBI:77612"/>
        <dbReference type="EC" id="1.13.11.6"/>
    </reaction>
</comment>
<evidence type="ECO:0000256" key="6">
    <source>
        <dbReference type="ARBA" id="ARBA00022964"/>
    </source>
</evidence>
<dbReference type="InterPro" id="IPR011051">
    <property type="entry name" value="RmlC_Cupin_sf"/>
</dbReference>
<keyword evidence="3 9" id="KW-0963">Cytoplasm</keyword>
<dbReference type="Pfam" id="PF06052">
    <property type="entry name" value="3-HAO"/>
    <property type="match status" value="1"/>
</dbReference>
<evidence type="ECO:0000256" key="5">
    <source>
        <dbReference type="ARBA" id="ARBA00022723"/>
    </source>
</evidence>
<evidence type="ECO:0000313" key="10">
    <source>
        <dbReference type="EMBL" id="KAJ5103531.1"/>
    </source>
</evidence>
<comment type="caution">
    <text evidence="9">Lacks conserved residue(s) required for the propagation of feature annotation.</text>
</comment>
<dbReference type="EC" id="1.13.11.6" evidence="9"/>
<evidence type="ECO:0000313" key="11">
    <source>
        <dbReference type="Proteomes" id="UP001149074"/>
    </source>
</evidence>
<evidence type="ECO:0000256" key="9">
    <source>
        <dbReference type="HAMAP-Rule" id="MF_03019"/>
    </source>
</evidence>
<dbReference type="EMBL" id="JAPQKI010000004">
    <property type="protein sequence ID" value="KAJ5103531.1"/>
    <property type="molecule type" value="Genomic_DNA"/>
</dbReference>
<feature type="binding site" evidence="9">
    <location>
        <position position="62"/>
    </location>
    <ligand>
        <name>Fe cation</name>
        <dbReference type="ChEBI" id="CHEBI:24875"/>
        <note>catalytic</note>
    </ligand>
</feature>
<dbReference type="SUPFAM" id="SSF51182">
    <property type="entry name" value="RmlC-like cupins"/>
    <property type="match status" value="1"/>
</dbReference>
<keyword evidence="11" id="KW-1185">Reference proteome</keyword>
<dbReference type="GO" id="GO:0019805">
    <property type="term" value="P:quinolinate biosynthetic process"/>
    <property type="evidence" value="ECO:0007669"/>
    <property type="project" value="UniProtKB-UniRule"/>
</dbReference>
<dbReference type="GO" id="GO:0008198">
    <property type="term" value="F:ferrous iron binding"/>
    <property type="evidence" value="ECO:0007669"/>
    <property type="project" value="UniProtKB-UniRule"/>
</dbReference>
<feature type="binding site" evidence="9">
    <location>
        <position position="104"/>
    </location>
    <ligand>
        <name>substrate</name>
    </ligand>
</feature>
<name>A0A9W9KF53_9EURO</name>
<dbReference type="GO" id="GO:0043420">
    <property type="term" value="P:anthranilate metabolic process"/>
    <property type="evidence" value="ECO:0007669"/>
    <property type="project" value="UniProtKB-UniRule"/>
</dbReference>
<comment type="caution">
    <text evidence="10">The sequence shown here is derived from an EMBL/GenBank/DDBJ whole genome shotgun (WGS) entry which is preliminary data.</text>
</comment>
<reference evidence="10" key="2">
    <citation type="journal article" date="2023" name="IMA Fungus">
        <title>Comparative genomic study of the Penicillium genus elucidates a diverse pangenome and 15 lateral gene transfer events.</title>
        <authorList>
            <person name="Petersen C."/>
            <person name="Sorensen T."/>
            <person name="Nielsen M.R."/>
            <person name="Sondergaard T.E."/>
            <person name="Sorensen J.L."/>
            <person name="Fitzpatrick D.A."/>
            <person name="Frisvad J.C."/>
            <person name="Nielsen K.L."/>
        </authorList>
    </citation>
    <scope>NUCLEOTIDE SEQUENCE</scope>
    <source>
        <strain evidence="10">IBT 30761</strain>
    </source>
</reference>
<keyword evidence="4 9" id="KW-0662">Pyridine nucleotide biosynthesis</keyword>
<evidence type="ECO:0000256" key="7">
    <source>
        <dbReference type="ARBA" id="ARBA00023002"/>
    </source>
</evidence>
<feature type="binding site" evidence="9">
    <location>
        <position position="51"/>
    </location>
    <ligand>
        <name>O2</name>
        <dbReference type="ChEBI" id="CHEBI:15379"/>
    </ligand>
</feature>
<comment type="similarity">
    <text evidence="9">Belongs to the 3-HAO family.</text>
</comment>
<evidence type="ECO:0000256" key="1">
    <source>
        <dbReference type="ARBA" id="ARBA00001954"/>
    </source>
</evidence>
<dbReference type="NCBIfam" id="TIGR03037">
    <property type="entry name" value="anthran_nbaC"/>
    <property type="match status" value="1"/>
</dbReference>
<dbReference type="GO" id="GO:0000334">
    <property type="term" value="F:3-hydroxyanthranilate 3,4-dioxygenase activity"/>
    <property type="evidence" value="ECO:0007669"/>
    <property type="project" value="UniProtKB-UniRule"/>
</dbReference>
<dbReference type="PANTHER" id="PTHR15497">
    <property type="entry name" value="3-HYDROXYANTHRANILATE 3,4-DIOXYGENASE"/>
    <property type="match status" value="1"/>
</dbReference>
<keyword evidence="6 9" id="KW-0223">Dioxygenase</keyword>
<dbReference type="CDD" id="cd06123">
    <property type="entry name" value="cupin_HAO"/>
    <property type="match status" value="1"/>
</dbReference>
<reference evidence="10" key="1">
    <citation type="submission" date="2022-11" db="EMBL/GenBank/DDBJ databases">
        <authorList>
            <person name="Petersen C."/>
        </authorList>
    </citation>
    <scope>NUCLEOTIDE SEQUENCE</scope>
    <source>
        <strain evidence="10">IBT 30761</strain>
    </source>
</reference>
<gene>
    <name evidence="9" type="primary">BNA1</name>
    <name evidence="10" type="ORF">N7532_004060</name>
</gene>
<dbReference type="Proteomes" id="UP001149074">
    <property type="component" value="Unassembled WGS sequence"/>
</dbReference>
<comment type="cofactor">
    <cofactor evidence="1 9">
        <name>Fe(2+)</name>
        <dbReference type="ChEBI" id="CHEBI:29033"/>
    </cofactor>
</comment>
<dbReference type="GO" id="GO:0034354">
    <property type="term" value="P:'de novo' NAD+ biosynthetic process from L-tryptophan"/>
    <property type="evidence" value="ECO:0007669"/>
    <property type="project" value="UniProtKB-UniRule"/>
</dbReference>
<feature type="binding site" evidence="9">
    <location>
        <position position="114"/>
    </location>
    <ligand>
        <name>substrate</name>
    </ligand>
</feature>
<comment type="pathway">
    <text evidence="9">Cofactor biosynthesis; NAD(+) biosynthesis; quinolinate from L-kynurenine: step 3/3.</text>
</comment>
<dbReference type="GO" id="GO:0006569">
    <property type="term" value="P:L-tryptophan catabolic process"/>
    <property type="evidence" value="ECO:0007669"/>
    <property type="project" value="UniProtKB-UniRule"/>
</dbReference>
<sequence length="182" mass="20844">MDDTQPSVPGPILLSSWLGANSTDLKPPINNKCLYSGKDFILMAVGGPNTRNDYHSEFAPKEWFYQIKGNVLLKIIDNGQFRDVMIREGETFLVPGYTPHSPRRYKDTIGLVMERTRSPKCIDRIRWYCENNEAHGGRPTVIREESFYCEDIETQIKEVVRDWMNNEESRKCGLCGTTAPAH</sequence>
<dbReference type="InterPro" id="IPR010329">
    <property type="entry name" value="3hydroanth_dOase"/>
</dbReference>
<feature type="binding site" evidence="9">
    <location>
        <position position="55"/>
    </location>
    <ligand>
        <name>Fe cation</name>
        <dbReference type="ChEBI" id="CHEBI:24875"/>
        <note>catalytic</note>
    </ligand>
</feature>
<evidence type="ECO:0000256" key="3">
    <source>
        <dbReference type="ARBA" id="ARBA00022490"/>
    </source>
</evidence>
<dbReference type="InterPro" id="IPR014710">
    <property type="entry name" value="RmlC-like_jellyroll"/>
</dbReference>
<protein>
    <recommendedName>
        <fullName evidence="9">3-hydroxyanthranilate 3,4-dioxygenase</fullName>
        <ecNumber evidence="9">1.13.11.6</ecNumber>
    </recommendedName>
    <alternativeName>
        <fullName evidence="9">3-hydroxyanthranilate oxygenase</fullName>
        <shortName evidence="9">3-HAO</shortName>
    </alternativeName>
    <alternativeName>
        <fullName evidence="9">3-hydroxyanthranilic acid dioxygenase</fullName>
        <shortName evidence="9">HAD</shortName>
    </alternativeName>
    <alternativeName>
        <fullName evidence="9">Biosynthesis of nicotinic acid protein 1</fullName>
    </alternativeName>
</protein>
<accession>A0A9W9KF53</accession>
<dbReference type="GO" id="GO:0005737">
    <property type="term" value="C:cytoplasm"/>
    <property type="evidence" value="ECO:0007669"/>
    <property type="project" value="UniProtKB-SubCell"/>
</dbReference>
<proteinExistence type="inferred from homology"/>
<comment type="subcellular location">
    <subcellularLocation>
        <location evidence="9">Cytoplasm</location>
    </subcellularLocation>
</comment>
<keyword evidence="5 9" id="KW-0479">Metal-binding</keyword>
<keyword evidence="7 9" id="KW-0560">Oxidoreductase</keyword>
<evidence type="ECO:0000256" key="2">
    <source>
        <dbReference type="ARBA" id="ARBA00002752"/>
    </source>
</evidence>
<dbReference type="Gene3D" id="2.60.120.10">
    <property type="entry name" value="Jelly Rolls"/>
    <property type="match status" value="1"/>
</dbReference>
<comment type="function">
    <text evidence="2 9">Catalyzes the oxidative ring opening of 3-hydroxyanthranilate to 2-amino-3-carboxymuconate semialdehyde, which spontaneously cyclizes to quinolinate.</text>
</comment>
<dbReference type="OrthoDB" id="204928at2759"/>
<feature type="binding site" evidence="9">
    <location>
        <position position="62"/>
    </location>
    <ligand>
        <name>substrate</name>
    </ligand>
</feature>
<dbReference type="HAMAP" id="MF_00825">
    <property type="entry name" value="3_HAO"/>
    <property type="match status" value="1"/>
</dbReference>
<evidence type="ECO:0000256" key="4">
    <source>
        <dbReference type="ARBA" id="ARBA00022642"/>
    </source>
</evidence>
<organism evidence="10 11">
    <name type="scientific">Penicillium argentinense</name>
    <dbReference type="NCBI Taxonomy" id="1131581"/>
    <lineage>
        <taxon>Eukaryota</taxon>
        <taxon>Fungi</taxon>
        <taxon>Dikarya</taxon>
        <taxon>Ascomycota</taxon>
        <taxon>Pezizomycotina</taxon>
        <taxon>Eurotiomycetes</taxon>
        <taxon>Eurotiomycetidae</taxon>
        <taxon>Eurotiales</taxon>
        <taxon>Aspergillaceae</taxon>
        <taxon>Penicillium</taxon>
    </lineage>
</organism>